<feature type="compositionally biased region" description="Low complexity" evidence="1">
    <location>
        <begin position="32"/>
        <end position="47"/>
    </location>
</feature>
<dbReference type="InterPro" id="IPR018929">
    <property type="entry name" value="DUF2510"/>
</dbReference>
<evidence type="ECO:0000259" key="3">
    <source>
        <dbReference type="Pfam" id="PF10708"/>
    </source>
</evidence>
<keyword evidence="2" id="KW-1133">Transmembrane helix</keyword>
<name>A0ABM8E179_9MICO</name>
<feature type="transmembrane region" description="Helical" evidence="2">
    <location>
        <begin position="95"/>
        <end position="120"/>
    </location>
</feature>
<accession>A0ABM8E179</accession>
<protein>
    <recommendedName>
        <fullName evidence="3">DUF2510 domain-containing protein</fullName>
    </recommendedName>
</protein>
<sequence>MTTTPPGWYDDGHGALRWWDGAQWTEHVAEPDAAPAPAQEAPAAQAPAPAPEQPVYDPTQDGTTALGLPPEGYPGGGGIFTAATDPGERKKSKLWIVWVVLGVVLLGFVILAAVLIPLALRMFATAGTVEPQNEAQTAAVAAVTLYDEAWREVDCDKFEQATTPDFRAEQLLNDCAAFEEQAQFFADSIESYEVTITGIDEAGDSITVATTENYAALIDPDGNKLNESQPYVNHYEYETVPSGDGWAIDELDSADDE</sequence>
<dbReference type="RefSeq" id="WP_263797874.1">
    <property type="nucleotide sequence ID" value="NZ_AP027141.1"/>
</dbReference>
<feature type="region of interest" description="Disordered" evidence="1">
    <location>
        <begin position="32"/>
        <end position="71"/>
    </location>
</feature>
<proteinExistence type="predicted"/>
<keyword evidence="5" id="KW-1185">Reference proteome</keyword>
<organism evidence="4 5">
    <name type="scientific">Microbacterium terricola</name>
    <dbReference type="NCBI Taxonomy" id="344163"/>
    <lineage>
        <taxon>Bacteria</taxon>
        <taxon>Bacillati</taxon>
        <taxon>Actinomycetota</taxon>
        <taxon>Actinomycetes</taxon>
        <taxon>Micrococcales</taxon>
        <taxon>Microbacteriaceae</taxon>
        <taxon>Microbacterium</taxon>
    </lineage>
</organism>
<dbReference type="EMBL" id="AP027141">
    <property type="protein sequence ID" value="BDV31536.1"/>
    <property type="molecule type" value="Genomic_DNA"/>
</dbReference>
<evidence type="ECO:0000256" key="2">
    <source>
        <dbReference type="SAM" id="Phobius"/>
    </source>
</evidence>
<evidence type="ECO:0000313" key="5">
    <source>
        <dbReference type="Proteomes" id="UP001317779"/>
    </source>
</evidence>
<dbReference type="Pfam" id="PF10708">
    <property type="entry name" value="DUF2510"/>
    <property type="match status" value="1"/>
</dbReference>
<evidence type="ECO:0000313" key="4">
    <source>
        <dbReference type="EMBL" id="BDV31536.1"/>
    </source>
</evidence>
<keyword evidence="2" id="KW-0812">Transmembrane</keyword>
<keyword evidence="2" id="KW-0472">Membrane</keyword>
<reference evidence="4 5" key="1">
    <citation type="submission" date="2022-12" db="EMBL/GenBank/DDBJ databases">
        <title>Microbacterium terricola strain KV-448 chromosome, complete genome.</title>
        <authorList>
            <person name="Oshima T."/>
            <person name="Moriya T."/>
            <person name="Bessho Y."/>
        </authorList>
    </citation>
    <scope>NUCLEOTIDE SEQUENCE [LARGE SCALE GENOMIC DNA]</scope>
    <source>
        <strain evidence="4 5">KV-448</strain>
    </source>
</reference>
<dbReference type="Proteomes" id="UP001317779">
    <property type="component" value="Chromosome"/>
</dbReference>
<evidence type="ECO:0000256" key="1">
    <source>
        <dbReference type="SAM" id="MobiDB-lite"/>
    </source>
</evidence>
<feature type="domain" description="DUF2510" evidence="3">
    <location>
        <begin position="6"/>
        <end position="36"/>
    </location>
</feature>
<gene>
    <name evidence="4" type="ORF">Microterr_21960</name>
</gene>